<evidence type="ECO:0000313" key="2">
    <source>
        <dbReference type="EMBL" id="TCU34137.1"/>
    </source>
</evidence>
<sequence>MIVLVCGGREFDDRDFLFSVLDRVHAKYGDDLVIITGAQRKRKPDDSYCGADYLAQEWAIDREVEYMGFPARWKKLGSPAAGGERNRRMRDKAKPDAAVAFEGGRGTELMCNLMLEIGIKPWRPKP</sequence>
<feature type="domain" description="YspA cpYpsA-related SLOG" evidence="1">
    <location>
        <begin position="1"/>
        <end position="75"/>
    </location>
</feature>
<organism evidence="2 3">
    <name type="scientific">Rhizobium azibense</name>
    <dbReference type="NCBI Taxonomy" id="1136135"/>
    <lineage>
        <taxon>Bacteria</taxon>
        <taxon>Pseudomonadati</taxon>
        <taxon>Pseudomonadota</taxon>
        <taxon>Alphaproteobacteria</taxon>
        <taxon>Hyphomicrobiales</taxon>
        <taxon>Rhizobiaceae</taxon>
        <taxon>Rhizobium/Agrobacterium group</taxon>
        <taxon>Rhizobium</taxon>
    </lineage>
</organism>
<reference evidence="2 3" key="1">
    <citation type="submission" date="2019-03" db="EMBL/GenBank/DDBJ databases">
        <title>Genomic Encyclopedia of Type Strains, Phase IV (KMG-V): Genome sequencing to study the core and pangenomes of soil and plant-associated prokaryotes.</title>
        <authorList>
            <person name="Whitman W."/>
        </authorList>
    </citation>
    <scope>NUCLEOTIDE SEQUENCE [LARGE SCALE GENOMIC DNA]</scope>
    <source>
        <strain evidence="2 3">IE4868</strain>
    </source>
</reference>
<dbReference type="Pfam" id="PF10686">
    <property type="entry name" value="YAcAr"/>
    <property type="match status" value="1"/>
</dbReference>
<accession>A0A4R3RI69</accession>
<dbReference type="EMBL" id="SMBK01000013">
    <property type="protein sequence ID" value="TCU34137.1"/>
    <property type="molecule type" value="Genomic_DNA"/>
</dbReference>
<evidence type="ECO:0000313" key="3">
    <source>
        <dbReference type="Proteomes" id="UP000295507"/>
    </source>
</evidence>
<dbReference type="InterPro" id="IPR019627">
    <property type="entry name" value="YAcAr"/>
</dbReference>
<name>A0A4R3RI69_9HYPH</name>
<dbReference type="RefSeq" id="WP_132552896.1">
    <property type="nucleotide sequence ID" value="NZ_SMBK01000013.1"/>
</dbReference>
<evidence type="ECO:0000259" key="1">
    <source>
        <dbReference type="Pfam" id="PF10686"/>
    </source>
</evidence>
<dbReference type="AlphaFoldDB" id="A0A4R3RI69"/>
<protein>
    <submittedName>
        <fullName evidence="2">Uncharacterized protein DUF2493</fullName>
    </submittedName>
</protein>
<proteinExistence type="predicted"/>
<gene>
    <name evidence="2" type="ORF">EV129_113121</name>
</gene>
<comment type="caution">
    <text evidence="2">The sequence shown here is derived from an EMBL/GenBank/DDBJ whole genome shotgun (WGS) entry which is preliminary data.</text>
</comment>
<dbReference type="Proteomes" id="UP000295507">
    <property type="component" value="Unassembled WGS sequence"/>
</dbReference>